<proteinExistence type="inferred from homology"/>
<dbReference type="GO" id="GO:0030915">
    <property type="term" value="C:Smc5-Smc6 complex"/>
    <property type="evidence" value="ECO:0007669"/>
    <property type="project" value="InterPro"/>
</dbReference>
<evidence type="ECO:0000313" key="12">
    <source>
        <dbReference type="EMBL" id="KTW31915.1"/>
    </source>
</evidence>
<evidence type="ECO:0000256" key="8">
    <source>
        <dbReference type="ARBA" id="ARBA00022833"/>
    </source>
</evidence>
<dbReference type="PANTHER" id="PTHR21330">
    <property type="entry name" value="E3 SUMO-PROTEIN LIGASE NSE2"/>
    <property type="match status" value="1"/>
</dbReference>
<evidence type="ECO:0000256" key="7">
    <source>
        <dbReference type="ARBA" id="ARBA00022786"/>
    </source>
</evidence>
<sequence>MDSTEDEIIDTSANINTSLNLNTRNLHKFKKLFSEYTPIVDYITQCCSILTDSAVLNEDLIGPEGASNSTEISKLEEALKSVIDCMEYINFQEDILSEISKEYKKDDNNLELKFQELYQRKKNDYDSLNFLQKYSKKNEYIDFKQRIWDVHHQNIPMSQNESFFQGIIFFSLFLKTHLLKDDDIIISYLNQNIKCPLTMTYLEEPMKSRVCGHYFSKHAILEILKCNNGKCICPIVGCNKIIDNSILIPDKIMERRVNITKELEGDFEESEKTKKESTYVNI</sequence>
<keyword evidence="13" id="KW-1185">Reference proteome</keyword>
<dbReference type="InterPro" id="IPR026846">
    <property type="entry name" value="Nse2(Mms21)"/>
</dbReference>
<dbReference type="VEuPathDB" id="FungiDB:T551_01176"/>
<name>A0A0W4ZU54_PNEJ7</name>
<dbReference type="Pfam" id="PF11789">
    <property type="entry name" value="zf-Nse"/>
    <property type="match status" value="1"/>
</dbReference>
<dbReference type="STRING" id="1408657.A0A0W4ZU54"/>
<comment type="pathway">
    <text evidence="2">Protein modification; protein sumoylation.</text>
</comment>
<evidence type="ECO:0000256" key="4">
    <source>
        <dbReference type="ARBA" id="ARBA00022679"/>
    </source>
</evidence>
<evidence type="ECO:0000256" key="3">
    <source>
        <dbReference type="ARBA" id="ARBA00008212"/>
    </source>
</evidence>
<evidence type="ECO:0000256" key="6">
    <source>
        <dbReference type="ARBA" id="ARBA00022771"/>
    </source>
</evidence>
<evidence type="ECO:0000256" key="10">
    <source>
        <dbReference type="PROSITE-ProRule" id="PRU00452"/>
    </source>
</evidence>
<dbReference type="PANTHER" id="PTHR21330:SF1">
    <property type="entry name" value="E3 SUMO-PROTEIN LIGASE NSE2"/>
    <property type="match status" value="1"/>
</dbReference>
<dbReference type="UniPathway" id="UPA00886"/>
<dbReference type="InterPro" id="IPR004181">
    <property type="entry name" value="Znf_MIZ"/>
</dbReference>
<reference evidence="13" key="1">
    <citation type="journal article" date="2016" name="Nat. Commun.">
        <title>Genome analysis of three Pneumocystis species reveals adaptation mechanisms to life exclusively in mammalian hosts.</title>
        <authorList>
            <person name="Ma L."/>
            <person name="Chen Z."/>
            <person name="Huang D.W."/>
            <person name="Kutty G."/>
            <person name="Ishihara M."/>
            <person name="Wang H."/>
            <person name="Abouelleil A."/>
            <person name="Bishop L."/>
            <person name="Davey E."/>
            <person name="Deng R."/>
            <person name="Deng X."/>
            <person name="Fan L."/>
            <person name="Fantoni G."/>
            <person name="Fitzgerald M."/>
            <person name="Gogineni E."/>
            <person name="Goldberg J.M."/>
            <person name="Handley G."/>
            <person name="Hu X."/>
            <person name="Huber C."/>
            <person name="Jiao X."/>
            <person name="Jones K."/>
            <person name="Levin J.Z."/>
            <person name="Liu Y."/>
            <person name="Macdonald P."/>
            <person name="Melnikov A."/>
            <person name="Raley C."/>
            <person name="Sassi M."/>
            <person name="Sherman B.T."/>
            <person name="Song X."/>
            <person name="Sykes S."/>
            <person name="Tran B."/>
            <person name="Walsh L."/>
            <person name="Xia Y."/>
            <person name="Yang J."/>
            <person name="Young S."/>
            <person name="Zeng Q."/>
            <person name="Zheng X."/>
            <person name="Stephens R."/>
            <person name="Nusbaum C."/>
            <person name="Birren B.W."/>
            <person name="Azadi P."/>
            <person name="Lempicki R.A."/>
            <person name="Cuomo C.A."/>
            <person name="Kovacs J.A."/>
        </authorList>
    </citation>
    <scope>NUCLEOTIDE SEQUENCE [LARGE SCALE GENOMIC DNA]</scope>
    <source>
        <strain evidence="13">RU7</strain>
    </source>
</reference>
<dbReference type="GeneID" id="28939694"/>
<dbReference type="SUPFAM" id="SSF57850">
    <property type="entry name" value="RING/U-box"/>
    <property type="match status" value="1"/>
</dbReference>
<evidence type="ECO:0000256" key="2">
    <source>
        <dbReference type="ARBA" id="ARBA00004718"/>
    </source>
</evidence>
<keyword evidence="7" id="KW-0833">Ubl conjugation pathway</keyword>
<dbReference type="Proteomes" id="UP000053447">
    <property type="component" value="Unassembled WGS sequence"/>
</dbReference>
<dbReference type="EMBL" id="LFWA01000004">
    <property type="protein sequence ID" value="KTW31915.1"/>
    <property type="molecule type" value="Genomic_DNA"/>
</dbReference>
<evidence type="ECO:0000259" key="11">
    <source>
        <dbReference type="PROSITE" id="PS51044"/>
    </source>
</evidence>
<dbReference type="CDD" id="cd16651">
    <property type="entry name" value="SPL-RING_NSE2"/>
    <property type="match status" value="1"/>
</dbReference>
<dbReference type="GO" id="GO:0005634">
    <property type="term" value="C:nucleus"/>
    <property type="evidence" value="ECO:0007669"/>
    <property type="project" value="UniProtKB-SubCell"/>
</dbReference>
<dbReference type="InterPro" id="IPR013083">
    <property type="entry name" value="Znf_RING/FYVE/PHD"/>
</dbReference>
<keyword evidence="8" id="KW-0862">Zinc</keyword>
<dbReference type="Gene3D" id="3.30.40.10">
    <property type="entry name" value="Zinc/RING finger domain, C3HC4 (zinc finger)"/>
    <property type="match status" value="1"/>
</dbReference>
<dbReference type="GO" id="GO:0016925">
    <property type="term" value="P:protein sumoylation"/>
    <property type="evidence" value="ECO:0007669"/>
    <property type="project" value="UniProtKB-UniPathway"/>
</dbReference>
<dbReference type="PROSITE" id="PS51044">
    <property type="entry name" value="ZF_SP_RING"/>
    <property type="match status" value="1"/>
</dbReference>
<dbReference type="RefSeq" id="XP_018230607.1">
    <property type="nucleotide sequence ID" value="XM_018373439.1"/>
</dbReference>
<dbReference type="GO" id="GO:0061665">
    <property type="term" value="F:SUMO ligase activity"/>
    <property type="evidence" value="ECO:0007669"/>
    <property type="project" value="TreeGrafter"/>
</dbReference>
<keyword evidence="4" id="KW-0808">Transferase</keyword>
<comment type="similarity">
    <text evidence="3">Belongs to the NSE2 family.</text>
</comment>
<dbReference type="AlphaFoldDB" id="A0A0W4ZU54"/>
<keyword evidence="6 10" id="KW-0863">Zinc-finger</keyword>
<evidence type="ECO:0000256" key="1">
    <source>
        <dbReference type="ARBA" id="ARBA00004123"/>
    </source>
</evidence>
<organism evidence="12 13">
    <name type="scientific">Pneumocystis jirovecii (strain RU7)</name>
    <name type="common">Human pneumocystis pneumonia agent</name>
    <dbReference type="NCBI Taxonomy" id="1408657"/>
    <lineage>
        <taxon>Eukaryota</taxon>
        <taxon>Fungi</taxon>
        <taxon>Dikarya</taxon>
        <taxon>Ascomycota</taxon>
        <taxon>Taphrinomycotina</taxon>
        <taxon>Pneumocystomycetes</taxon>
        <taxon>Pneumocystaceae</taxon>
        <taxon>Pneumocystis</taxon>
    </lineage>
</organism>
<gene>
    <name evidence="12" type="ORF">T551_01176</name>
</gene>
<evidence type="ECO:0000256" key="9">
    <source>
        <dbReference type="ARBA" id="ARBA00023242"/>
    </source>
</evidence>
<dbReference type="GO" id="GO:0008270">
    <property type="term" value="F:zinc ion binding"/>
    <property type="evidence" value="ECO:0007669"/>
    <property type="project" value="UniProtKB-KW"/>
</dbReference>
<accession>A0A0W4ZU54</accession>
<protein>
    <recommendedName>
        <fullName evidence="11">SP-RING-type domain-containing protein</fullName>
    </recommendedName>
</protein>
<evidence type="ECO:0000313" key="13">
    <source>
        <dbReference type="Proteomes" id="UP000053447"/>
    </source>
</evidence>
<keyword evidence="9" id="KW-0539">Nucleus</keyword>
<dbReference type="GO" id="GO:0000724">
    <property type="term" value="P:double-strand break repair via homologous recombination"/>
    <property type="evidence" value="ECO:0007669"/>
    <property type="project" value="InterPro"/>
</dbReference>
<comment type="caution">
    <text evidence="12">The sequence shown here is derived from an EMBL/GenBank/DDBJ whole genome shotgun (WGS) entry which is preliminary data.</text>
</comment>
<evidence type="ECO:0000256" key="5">
    <source>
        <dbReference type="ARBA" id="ARBA00022723"/>
    </source>
</evidence>
<keyword evidence="5" id="KW-0479">Metal-binding</keyword>
<feature type="domain" description="SP-RING-type" evidence="11">
    <location>
        <begin position="180"/>
        <end position="262"/>
    </location>
</feature>
<dbReference type="OrthoDB" id="26899at2759"/>
<comment type="subcellular location">
    <subcellularLocation>
        <location evidence="1">Nucleus</location>
    </subcellularLocation>
</comment>